<feature type="compositionally biased region" description="Low complexity" evidence="5">
    <location>
        <begin position="248"/>
        <end position="294"/>
    </location>
</feature>
<gene>
    <name evidence="7" type="ORF">NP233_g1129</name>
</gene>
<name>A0AAD5W132_9AGAR</name>
<feature type="domain" description="RING-type" evidence="6">
    <location>
        <begin position="69"/>
        <end position="113"/>
    </location>
</feature>
<dbReference type="GO" id="GO:0016567">
    <property type="term" value="P:protein ubiquitination"/>
    <property type="evidence" value="ECO:0007669"/>
    <property type="project" value="TreeGrafter"/>
</dbReference>
<sequence>MRRAGSFRLRTAIFCSSAWIIRGVYEDHSTTAFKNLKALALPSASPNTAAAPAPPASSGKIKALGIPDCCICLFSVTIRQALFIAPCSHTFHYKCIRPILEAHHPSFTCPLCRTYADLDEDVEVDEGSWEVDISGAENENTSGNENLEGKKKIANEAVENVLNAVGAVSGATGRHGLGVPGGSGGPVVSDVGEEDEEGDEPDRMDIDQDGRDGTGALTPNDQIAVSGEEDDSDNVHIRQSQAINTTGSNNSNLSNNANNNNNNSNNPFASNASLGVAGAAWGSPGAGSSTSARGDSPIPGLSIGGGQAVAVGGGDEEIGGGVVGEGIEGDTVSGKRKR</sequence>
<feature type="region of interest" description="Disordered" evidence="5">
    <location>
        <begin position="171"/>
        <end position="338"/>
    </location>
</feature>
<dbReference type="AlphaFoldDB" id="A0AAD5W132"/>
<evidence type="ECO:0000313" key="8">
    <source>
        <dbReference type="Proteomes" id="UP001213000"/>
    </source>
</evidence>
<protein>
    <recommendedName>
        <fullName evidence="6">RING-type domain-containing protein</fullName>
    </recommendedName>
</protein>
<dbReference type="GO" id="GO:0000151">
    <property type="term" value="C:ubiquitin ligase complex"/>
    <property type="evidence" value="ECO:0007669"/>
    <property type="project" value="TreeGrafter"/>
</dbReference>
<feature type="compositionally biased region" description="Gly residues" evidence="5">
    <location>
        <begin position="173"/>
        <end position="185"/>
    </location>
</feature>
<keyword evidence="1" id="KW-0479">Metal-binding</keyword>
<dbReference type="SMART" id="SM00184">
    <property type="entry name" value="RING"/>
    <property type="match status" value="1"/>
</dbReference>
<keyword evidence="3" id="KW-0862">Zinc</keyword>
<evidence type="ECO:0000256" key="2">
    <source>
        <dbReference type="ARBA" id="ARBA00022771"/>
    </source>
</evidence>
<keyword evidence="2 4" id="KW-0863">Zinc-finger</keyword>
<evidence type="ECO:0000256" key="1">
    <source>
        <dbReference type="ARBA" id="ARBA00022723"/>
    </source>
</evidence>
<dbReference type="InterPro" id="IPR001841">
    <property type="entry name" value="Znf_RING"/>
</dbReference>
<reference evidence="7" key="1">
    <citation type="submission" date="2022-07" db="EMBL/GenBank/DDBJ databases">
        <title>Genome Sequence of Leucocoprinus birnbaumii.</title>
        <authorList>
            <person name="Buettner E."/>
        </authorList>
    </citation>
    <scope>NUCLEOTIDE SEQUENCE</scope>
    <source>
        <strain evidence="7">VT141</strain>
    </source>
</reference>
<feature type="compositionally biased region" description="Polar residues" evidence="5">
    <location>
        <begin position="237"/>
        <end position="247"/>
    </location>
</feature>
<dbReference type="GO" id="GO:0006511">
    <property type="term" value="P:ubiquitin-dependent protein catabolic process"/>
    <property type="evidence" value="ECO:0007669"/>
    <property type="project" value="TreeGrafter"/>
</dbReference>
<organism evidence="7 8">
    <name type="scientific">Leucocoprinus birnbaumii</name>
    <dbReference type="NCBI Taxonomy" id="56174"/>
    <lineage>
        <taxon>Eukaryota</taxon>
        <taxon>Fungi</taxon>
        <taxon>Dikarya</taxon>
        <taxon>Basidiomycota</taxon>
        <taxon>Agaricomycotina</taxon>
        <taxon>Agaricomycetes</taxon>
        <taxon>Agaricomycetidae</taxon>
        <taxon>Agaricales</taxon>
        <taxon>Agaricineae</taxon>
        <taxon>Agaricaceae</taxon>
        <taxon>Leucocoprinus</taxon>
    </lineage>
</organism>
<comment type="caution">
    <text evidence="7">The sequence shown here is derived from an EMBL/GenBank/DDBJ whole genome shotgun (WGS) entry which is preliminary data.</text>
</comment>
<accession>A0AAD5W132</accession>
<evidence type="ECO:0000256" key="5">
    <source>
        <dbReference type="SAM" id="MobiDB-lite"/>
    </source>
</evidence>
<keyword evidence="8" id="KW-1185">Reference proteome</keyword>
<evidence type="ECO:0000259" key="6">
    <source>
        <dbReference type="PROSITE" id="PS50089"/>
    </source>
</evidence>
<dbReference type="GO" id="GO:0005829">
    <property type="term" value="C:cytosol"/>
    <property type="evidence" value="ECO:0007669"/>
    <property type="project" value="TreeGrafter"/>
</dbReference>
<evidence type="ECO:0000256" key="3">
    <source>
        <dbReference type="ARBA" id="ARBA00022833"/>
    </source>
</evidence>
<dbReference type="GO" id="GO:0032153">
    <property type="term" value="C:cell division site"/>
    <property type="evidence" value="ECO:0007669"/>
    <property type="project" value="TreeGrafter"/>
</dbReference>
<evidence type="ECO:0000313" key="7">
    <source>
        <dbReference type="EMBL" id="KAJ3575395.1"/>
    </source>
</evidence>
<feature type="compositionally biased region" description="Basic and acidic residues" evidence="5">
    <location>
        <begin position="201"/>
        <end position="212"/>
    </location>
</feature>
<dbReference type="PANTHER" id="PTHR15067:SF7">
    <property type="entry name" value="E3 UBIQUITIN-PROTEIN LIGASE DMA1-RELATED"/>
    <property type="match status" value="1"/>
</dbReference>
<dbReference type="EMBL" id="JANIEX010000038">
    <property type="protein sequence ID" value="KAJ3575395.1"/>
    <property type="molecule type" value="Genomic_DNA"/>
</dbReference>
<dbReference type="Pfam" id="PF17123">
    <property type="entry name" value="zf-RING_11"/>
    <property type="match status" value="1"/>
</dbReference>
<dbReference type="GO" id="GO:0008270">
    <property type="term" value="F:zinc ion binding"/>
    <property type="evidence" value="ECO:0007669"/>
    <property type="project" value="UniProtKB-KW"/>
</dbReference>
<dbReference type="PROSITE" id="PS50089">
    <property type="entry name" value="ZF_RING_2"/>
    <property type="match status" value="1"/>
</dbReference>
<dbReference type="SUPFAM" id="SSF57850">
    <property type="entry name" value="RING/U-box"/>
    <property type="match status" value="1"/>
</dbReference>
<evidence type="ECO:0000256" key="4">
    <source>
        <dbReference type="PROSITE-ProRule" id="PRU00175"/>
    </source>
</evidence>
<dbReference type="PANTHER" id="PTHR15067">
    <property type="entry name" value="E3 UBIQUITIN-PROTEIN LIGASE RNF8"/>
    <property type="match status" value="1"/>
</dbReference>
<dbReference type="Proteomes" id="UP001213000">
    <property type="component" value="Unassembled WGS sequence"/>
</dbReference>
<dbReference type="GO" id="GO:0061630">
    <property type="term" value="F:ubiquitin protein ligase activity"/>
    <property type="evidence" value="ECO:0007669"/>
    <property type="project" value="TreeGrafter"/>
</dbReference>
<feature type="compositionally biased region" description="Gly residues" evidence="5">
    <location>
        <begin position="302"/>
        <end position="326"/>
    </location>
</feature>
<dbReference type="Gene3D" id="3.30.40.10">
    <property type="entry name" value="Zinc/RING finger domain, C3HC4 (zinc finger)"/>
    <property type="match status" value="1"/>
</dbReference>
<proteinExistence type="predicted"/>
<feature type="compositionally biased region" description="Acidic residues" evidence="5">
    <location>
        <begin position="191"/>
        <end position="200"/>
    </location>
</feature>
<dbReference type="InterPro" id="IPR013083">
    <property type="entry name" value="Znf_RING/FYVE/PHD"/>
</dbReference>